<organism evidence="6">
    <name type="scientific">Angiostrongylus costaricensis</name>
    <name type="common">Nematode worm</name>
    <dbReference type="NCBI Taxonomy" id="334426"/>
    <lineage>
        <taxon>Eukaryota</taxon>
        <taxon>Metazoa</taxon>
        <taxon>Ecdysozoa</taxon>
        <taxon>Nematoda</taxon>
        <taxon>Chromadorea</taxon>
        <taxon>Rhabditida</taxon>
        <taxon>Rhabditina</taxon>
        <taxon>Rhabditomorpha</taxon>
        <taxon>Strongyloidea</taxon>
        <taxon>Metastrongylidae</taxon>
        <taxon>Angiostrongylus</taxon>
    </lineage>
</organism>
<dbReference type="Proteomes" id="UP000267027">
    <property type="component" value="Unassembled WGS sequence"/>
</dbReference>
<sequence length="226" mass="25437">SISQLPSFLPTLSSAVKTRLRILCLHGYRQNDVLFREKSGSLRKQLKKYANFEFVSAPLSPNVVSEEREDVRSWWFSREDDQFSSRDVCNIAKGFEKSVSMAVVEYFNGPFDGILGFSQGASMAHLLLVMEKRGEISLGFRFAILISGFLSLSAVHSSYISLTCDVPTLHIYGTGDQIVFSTTSEKFRSMFSDSMTIVHEGGHYIPSTAKYKHIFSAFLKRFVDPS</sequence>
<evidence type="ECO:0000256" key="2">
    <source>
        <dbReference type="ARBA" id="ARBA00022801"/>
    </source>
</evidence>
<accession>A0A158PI42</accession>
<gene>
    <name evidence="4" type="ORF">ACOC_LOCUS7150</name>
</gene>
<dbReference type="STRING" id="334426.A0A158PI42"/>
<dbReference type="PANTHER" id="PTHR48070">
    <property type="entry name" value="ESTERASE OVCA2"/>
    <property type="match status" value="1"/>
</dbReference>
<evidence type="ECO:0000313" key="6">
    <source>
        <dbReference type="WBParaSite" id="ACOC_0000714901-mRNA-1"/>
    </source>
</evidence>
<dbReference type="WBParaSite" id="ACOC_0000714901-mRNA-1">
    <property type="protein sequence ID" value="ACOC_0000714901-mRNA-1"/>
    <property type="gene ID" value="ACOC_0000714901"/>
</dbReference>
<dbReference type="Pfam" id="PF03959">
    <property type="entry name" value="FSH1"/>
    <property type="match status" value="1"/>
</dbReference>
<dbReference type="PANTHER" id="PTHR48070:SF6">
    <property type="entry name" value="ESTERASE OVCA2"/>
    <property type="match status" value="1"/>
</dbReference>
<dbReference type="GO" id="GO:0005737">
    <property type="term" value="C:cytoplasm"/>
    <property type="evidence" value="ECO:0007669"/>
    <property type="project" value="TreeGrafter"/>
</dbReference>
<keyword evidence="5" id="KW-1185">Reference proteome</keyword>
<feature type="domain" description="Serine hydrolase" evidence="3">
    <location>
        <begin position="18"/>
        <end position="213"/>
    </location>
</feature>
<reference evidence="6" key="1">
    <citation type="submission" date="2016-04" db="UniProtKB">
        <authorList>
            <consortium name="WormBaseParasite"/>
        </authorList>
    </citation>
    <scope>IDENTIFICATION</scope>
</reference>
<dbReference type="OMA" id="EEPRGWW"/>
<proteinExistence type="inferred from homology"/>
<dbReference type="InterPro" id="IPR029058">
    <property type="entry name" value="AB_hydrolase_fold"/>
</dbReference>
<reference evidence="4 5" key="2">
    <citation type="submission" date="2018-11" db="EMBL/GenBank/DDBJ databases">
        <authorList>
            <consortium name="Pathogen Informatics"/>
        </authorList>
    </citation>
    <scope>NUCLEOTIDE SEQUENCE [LARGE SCALE GENOMIC DNA]</scope>
    <source>
        <strain evidence="4 5">Costa Rica</strain>
    </source>
</reference>
<dbReference type="OrthoDB" id="414698at2759"/>
<name>A0A158PI42_ANGCS</name>
<evidence type="ECO:0000256" key="1">
    <source>
        <dbReference type="ARBA" id="ARBA00005863"/>
    </source>
</evidence>
<dbReference type="EMBL" id="UYYA01004010">
    <property type="protein sequence ID" value="VDM58735.1"/>
    <property type="molecule type" value="Genomic_DNA"/>
</dbReference>
<evidence type="ECO:0000313" key="5">
    <source>
        <dbReference type="Proteomes" id="UP000267027"/>
    </source>
</evidence>
<dbReference type="SUPFAM" id="SSF53474">
    <property type="entry name" value="alpha/beta-Hydrolases"/>
    <property type="match status" value="1"/>
</dbReference>
<dbReference type="FunFam" id="3.40.50.1820:FF:000073">
    <property type="entry name" value="esterase OVCA2 isoform X6"/>
    <property type="match status" value="1"/>
</dbReference>
<protein>
    <submittedName>
        <fullName evidence="6">FSH1 domain-containing protein</fullName>
    </submittedName>
</protein>
<dbReference type="AlphaFoldDB" id="A0A158PI42"/>
<keyword evidence="2" id="KW-0378">Hydrolase</keyword>
<comment type="similarity">
    <text evidence="1">Belongs to the LovG family.</text>
</comment>
<dbReference type="InterPro" id="IPR005645">
    <property type="entry name" value="FSH-like_dom"/>
</dbReference>
<dbReference type="GO" id="GO:0016787">
    <property type="term" value="F:hydrolase activity"/>
    <property type="evidence" value="ECO:0007669"/>
    <property type="project" value="UniProtKB-KW"/>
</dbReference>
<evidence type="ECO:0000259" key="3">
    <source>
        <dbReference type="Pfam" id="PF03959"/>
    </source>
</evidence>
<dbReference type="Gene3D" id="3.40.50.1820">
    <property type="entry name" value="alpha/beta hydrolase"/>
    <property type="match status" value="1"/>
</dbReference>
<dbReference type="InterPro" id="IPR050593">
    <property type="entry name" value="LovG"/>
</dbReference>
<dbReference type="GO" id="GO:0005634">
    <property type="term" value="C:nucleus"/>
    <property type="evidence" value="ECO:0007669"/>
    <property type="project" value="TreeGrafter"/>
</dbReference>
<evidence type="ECO:0000313" key="4">
    <source>
        <dbReference type="EMBL" id="VDM58735.1"/>
    </source>
</evidence>
<dbReference type="GO" id="GO:0032526">
    <property type="term" value="P:response to retinoic acid"/>
    <property type="evidence" value="ECO:0007669"/>
    <property type="project" value="TreeGrafter"/>
</dbReference>